<evidence type="ECO:0000313" key="3">
    <source>
        <dbReference type="Proteomes" id="UP001144471"/>
    </source>
</evidence>
<dbReference type="InterPro" id="IPR029016">
    <property type="entry name" value="GAF-like_dom_sf"/>
</dbReference>
<proteinExistence type="predicted"/>
<dbReference type="Gene3D" id="3.30.450.40">
    <property type="match status" value="1"/>
</dbReference>
<evidence type="ECO:0000259" key="1">
    <source>
        <dbReference type="PROSITE" id="PS51832"/>
    </source>
</evidence>
<reference evidence="2" key="1">
    <citation type="submission" date="2022-12" db="EMBL/GenBank/DDBJ databases">
        <title>Reference genome sequencing for broad-spectrum identification of bacterial and archaeal isolates by mass spectrometry.</title>
        <authorList>
            <person name="Sekiguchi Y."/>
            <person name="Tourlousse D.M."/>
        </authorList>
    </citation>
    <scope>NUCLEOTIDE SEQUENCE</scope>
    <source>
        <strain evidence="2">10succ1</strain>
    </source>
</reference>
<dbReference type="PROSITE" id="PS51832">
    <property type="entry name" value="HD_GYP"/>
    <property type="match status" value="1"/>
</dbReference>
<dbReference type="Pfam" id="PF13487">
    <property type="entry name" value="HD_5"/>
    <property type="match status" value="1"/>
</dbReference>
<organism evidence="2 3">
    <name type="scientific">Propionigenium maris DSM 9537</name>
    <dbReference type="NCBI Taxonomy" id="1123000"/>
    <lineage>
        <taxon>Bacteria</taxon>
        <taxon>Fusobacteriati</taxon>
        <taxon>Fusobacteriota</taxon>
        <taxon>Fusobacteriia</taxon>
        <taxon>Fusobacteriales</taxon>
        <taxon>Fusobacteriaceae</taxon>
        <taxon>Propionigenium</taxon>
    </lineage>
</organism>
<dbReference type="NCBIfam" id="TIGR00277">
    <property type="entry name" value="HDIG"/>
    <property type="match status" value="1"/>
</dbReference>
<gene>
    <name evidence="2" type="ORF">PM10SUCC1_26190</name>
</gene>
<dbReference type="PANTHER" id="PTHR43155:SF2">
    <property type="entry name" value="CYCLIC DI-GMP PHOSPHODIESTERASE PA4108"/>
    <property type="match status" value="1"/>
</dbReference>
<dbReference type="InterPro" id="IPR003607">
    <property type="entry name" value="HD/PDEase_dom"/>
</dbReference>
<dbReference type="PANTHER" id="PTHR43155">
    <property type="entry name" value="CYCLIC DI-GMP PHOSPHODIESTERASE PA4108-RELATED"/>
    <property type="match status" value="1"/>
</dbReference>
<evidence type="ECO:0000313" key="2">
    <source>
        <dbReference type="EMBL" id="GLI57105.1"/>
    </source>
</evidence>
<accession>A0A9W6GND6</accession>
<keyword evidence="3" id="KW-1185">Reference proteome</keyword>
<comment type="caution">
    <text evidence="2">The sequence shown here is derived from an EMBL/GenBank/DDBJ whole genome shotgun (WGS) entry which is preliminary data.</text>
</comment>
<sequence>MENQIKKFNDKELEASFERMRSAYSTIIRCQDIIVTAESEMEIYEEICKVLVEEGPYNLAWIGSVDNSPQKRVVPVAQAGFKRGYLSSINISWGDDIYGQGPTGRAIREGREDIVKDIVTDTRCLPWRERAIEYGYRSSMALPIKYGGRIDVVLNIYSAHRDAFNREEVDLFQRLAKNIAQGIHLLRLKRESEAAQRTHYEILLKTIDAFVLAIEKRDPYTAGHQKRVTDLAVAIGEGMDLGRNKIEGLRLGALIHDIGKIYVPGEILNRPGRLTKPEFDLIKLHSEIGREIISGIDFSWEIEKMIAQHHERLDGTGYPGGLKEEEIIVESRIIAVSDVVEAISSHRPYRPALGIEAALNEIRSGRGTKYDPQVVNICLNLFESGRFQWEA</sequence>
<dbReference type="InterPro" id="IPR006675">
    <property type="entry name" value="HDIG_dom"/>
</dbReference>
<dbReference type="Pfam" id="PF13185">
    <property type="entry name" value="GAF_2"/>
    <property type="match status" value="1"/>
</dbReference>
<dbReference type="CDD" id="cd00077">
    <property type="entry name" value="HDc"/>
    <property type="match status" value="1"/>
</dbReference>
<dbReference type="SUPFAM" id="SSF55781">
    <property type="entry name" value="GAF domain-like"/>
    <property type="match status" value="1"/>
</dbReference>
<dbReference type="RefSeq" id="WP_281836567.1">
    <property type="nucleotide sequence ID" value="NZ_BSDY01000013.1"/>
</dbReference>
<dbReference type="SMART" id="SM00471">
    <property type="entry name" value="HDc"/>
    <property type="match status" value="1"/>
</dbReference>
<dbReference type="Gene3D" id="1.10.3210.10">
    <property type="entry name" value="Hypothetical protein af1432"/>
    <property type="match status" value="1"/>
</dbReference>
<dbReference type="SMART" id="SM00065">
    <property type="entry name" value="GAF"/>
    <property type="match status" value="1"/>
</dbReference>
<dbReference type="AlphaFoldDB" id="A0A9W6GND6"/>
<protein>
    <recommendedName>
        <fullName evidence="1">HD-GYP domain-containing protein</fullName>
    </recommendedName>
</protein>
<dbReference type="InterPro" id="IPR003018">
    <property type="entry name" value="GAF"/>
</dbReference>
<feature type="domain" description="HD-GYP" evidence="1">
    <location>
        <begin position="199"/>
        <end position="391"/>
    </location>
</feature>
<dbReference type="EMBL" id="BSDY01000013">
    <property type="protein sequence ID" value="GLI57105.1"/>
    <property type="molecule type" value="Genomic_DNA"/>
</dbReference>
<name>A0A9W6GND6_9FUSO</name>
<dbReference type="SUPFAM" id="SSF109604">
    <property type="entry name" value="HD-domain/PDEase-like"/>
    <property type="match status" value="1"/>
</dbReference>
<dbReference type="Proteomes" id="UP001144471">
    <property type="component" value="Unassembled WGS sequence"/>
</dbReference>
<dbReference type="InterPro" id="IPR037522">
    <property type="entry name" value="HD_GYP_dom"/>
</dbReference>